<keyword evidence="8" id="KW-0240">DNA-directed RNA polymerase</keyword>
<feature type="domain" description="RNA polymerase sigma-70 region 2" evidence="6">
    <location>
        <begin position="28"/>
        <end position="94"/>
    </location>
</feature>
<evidence type="ECO:0000256" key="1">
    <source>
        <dbReference type="ARBA" id="ARBA00010641"/>
    </source>
</evidence>
<protein>
    <submittedName>
        <fullName evidence="8">DNA-directed RNA polymerase sigma-70 factor</fullName>
    </submittedName>
</protein>
<dbReference type="Gene3D" id="1.10.10.10">
    <property type="entry name" value="Winged helix-like DNA-binding domain superfamily/Winged helix DNA-binding domain"/>
    <property type="match status" value="1"/>
</dbReference>
<name>A0ABQ2A1A5_9BACL</name>
<dbReference type="PANTHER" id="PTHR43133:SF8">
    <property type="entry name" value="RNA POLYMERASE SIGMA FACTOR HI_1459-RELATED"/>
    <property type="match status" value="1"/>
</dbReference>
<dbReference type="PANTHER" id="PTHR43133">
    <property type="entry name" value="RNA POLYMERASE ECF-TYPE SIGMA FACTO"/>
    <property type="match status" value="1"/>
</dbReference>
<keyword evidence="5" id="KW-0804">Transcription</keyword>
<dbReference type="CDD" id="cd06171">
    <property type="entry name" value="Sigma70_r4"/>
    <property type="match status" value="1"/>
</dbReference>
<evidence type="ECO:0000313" key="9">
    <source>
        <dbReference type="Proteomes" id="UP000605427"/>
    </source>
</evidence>
<dbReference type="RefSeq" id="WP_172246055.1">
    <property type="nucleotide sequence ID" value="NZ_BMDD01000004.1"/>
</dbReference>
<dbReference type="Gene3D" id="1.10.1740.10">
    <property type="match status" value="1"/>
</dbReference>
<evidence type="ECO:0000256" key="3">
    <source>
        <dbReference type="ARBA" id="ARBA00023082"/>
    </source>
</evidence>
<accession>A0ABQ2A1A5</accession>
<dbReference type="InterPro" id="IPR007627">
    <property type="entry name" value="RNA_pol_sigma70_r2"/>
</dbReference>
<evidence type="ECO:0000259" key="6">
    <source>
        <dbReference type="Pfam" id="PF04542"/>
    </source>
</evidence>
<evidence type="ECO:0000256" key="4">
    <source>
        <dbReference type="ARBA" id="ARBA00023125"/>
    </source>
</evidence>
<dbReference type="Proteomes" id="UP000605427">
    <property type="component" value="Unassembled WGS sequence"/>
</dbReference>
<dbReference type="InterPro" id="IPR036388">
    <property type="entry name" value="WH-like_DNA-bd_sf"/>
</dbReference>
<dbReference type="InterPro" id="IPR013249">
    <property type="entry name" value="RNA_pol_sigma70_r4_t2"/>
</dbReference>
<dbReference type="NCBIfam" id="TIGR02937">
    <property type="entry name" value="sigma70-ECF"/>
    <property type="match status" value="1"/>
</dbReference>
<keyword evidence="3" id="KW-0731">Sigma factor</keyword>
<keyword evidence="2" id="KW-0805">Transcription regulation</keyword>
<sequence>MEQEHRDAREQEIVRRIRNREEQALRELIDLHGGLLKAIVYRHLPGSLQDREECLDDVLLAVWNHIESFDVERNSFKQWIAAVAKYRAIDYQRRWIKERERRIGEELDPDRLNRTDERLASAVLDAEDVLSKLPEDERKLFERYYIEGVPAKELAQDMDVRESWIHNKLSRGRKKLKRLWTAGKEVHGE</sequence>
<dbReference type="EMBL" id="BMDD01000004">
    <property type="protein sequence ID" value="GGH83418.1"/>
    <property type="molecule type" value="Genomic_DNA"/>
</dbReference>
<keyword evidence="4" id="KW-0238">DNA-binding</keyword>
<evidence type="ECO:0000256" key="2">
    <source>
        <dbReference type="ARBA" id="ARBA00023015"/>
    </source>
</evidence>
<dbReference type="InterPro" id="IPR014284">
    <property type="entry name" value="RNA_pol_sigma-70_dom"/>
</dbReference>
<dbReference type="SUPFAM" id="SSF88946">
    <property type="entry name" value="Sigma2 domain of RNA polymerase sigma factors"/>
    <property type="match status" value="1"/>
</dbReference>
<gene>
    <name evidence="8" type="ORF">GCM10007362_36230</name>
</gene>
<evidence type="ECO:0000259" key="7">
    <source>
        <dbReference type="Pfam" id="PF08281"/>
    </source>
</evidence>
<dbReference type="Pfam" id="PF08281">
    <property type="entry name" value="Sigma70_r4_2"/>
    <property type="match status" value="1"/>
</dbReference>
<dbReference type="InterPro" id="IPR013324">
    <property type="entry name" value="RNA_pol_sigma_r3/r4-like"/>
</dbReference>
<evidence type="ECO:0000313" key="8">
    <source>
        <dbReference type="EMBL" id="GGH83418.1"/>
    </source>
</evidence>
<dbReference type="InterPro" id="IPR013325">
    <property type="entry name" value="RNA_pol_sigma_r2"/>
</dbReference>
<dbReference type="Pfam" id="PF04542">
    <property type="entry name" value="Sigma70_r2"/>
    <property type="match status" value="1"/>
</dbReference>
<dbReference type="InterPro" id="IPR039425">
    <property type="entry name" value="RNA_pol_sigma-70-like"/>
</dbReference>
<keyword evidence="9" id="KW-1185">Reference proteome</keyword>
<comment type="caution">
    <text evidence="8">The sequence shown here is derived from an EMBL/GenBank/DDBJ whole genome shotgun (WGS) entry which is preliminary data.</text>
</comment>
<proteinExistence type="inferred from homology"/>
<feature type="domain" description="RNA polymerase sigma factor 70 region 4 type 2" evidence="7">
    <location>
        <begin position="127"/>
        <end position="176"/>
    </location>
</feature>
<dbReference type="SUPFAM" id="SSF88659">
    <property type="entry name" value="Sigma3 and sigma4 domains of RNA polymerase sigma factors"/>
    <property type="match status" value="1"/>
</dbReference>
<reference evidence="9" key="1">
    <citation type="journal article" date="2019" name="Int. J. Syst. Evol. Microbiol.">
        <title>The Global Catalogue of Microorganisms (GCM) 10K type strain sequencing project: providing services to taxonomists for standard genome sequencing and annotation.</title>
        <authorList>
            <consortium name="The Broad Institute Genomics Platform"/>
            <consortium name="The Broad Institute Genome Sequencing Center for Infectious Disease"/>
            <person name="Wu L."/>
            <person name="Ma J."/>
        </authorList>
    </citation>
    <scope>NUCLEOTIDE SEQUENCE [LARGE SCALE GENOMIC DNA]</scope>
    <source>
        <strain evidence="9">CCM 8702</strain>
    </source>
</reference>
<comment type="similarity">
    <text evidence="1">Belongs to the sigma-70 factor family. ECF subfamily.</text>
</comment>
<organism evidence="8 9">
    <name type="scientific">Saccharibacillus endophyticus</name>
    <dbReference type="NCBI Taxonomy" id="2060666"/>
    <lineage>
        <taxon>Bacteria</taxon>
        <taxon>Bacillati</taxon>
        <taxon>Bacillota</taxon>
        <taxon>Bacilli</taxon>
        <taxon>Bacillales</taxon>
        <taxon>Paenibacillaceae</taxon>
        <taxon>Saccharibacillus</taxon>
    </lineage>
</organism>
<evidence type="ECO:0000256" key="5">
    <source>
        <dbReference type="ARBA" id="ARBA00023163"/>
    </source>
</evidence>
<dbReference type="GO" id="GO:0000428">
    <property type="term" value="C:DNA-directed RNA polymerase complex"/>
    <property type="evidence" value="ECO:0007669"/>
    <property type="project" value="UniProtKB-KW"/>
</dbReference>